<organism evidence="9 10">
    <name type="scientific">Paracraurococcus ruber</name>
    <dbReference type="NCBI Taxonomy" id="77675"/>
    <lineage>
        <taxon>Bacteria</taxon>
        <taxon>Pseudomonadati</taxon>
        <taxon>Pseudomonadota</taxon>
        <taxon>Alphaproteobacteria</taxon>
        <taxon>Acetobacterales</taxon>
        <taxon>Roseomonadaceae</taxon>
        <taxon>Paracraurococcus</taxon>
    </lineage>
</organism>
<dbReference type="InterPro" id="IPR036406">
    <property type="entry name" value="Coprogen_oxidase_aer_sf"/>
</dbReference>
<dbReference type="EMBL" id="NRSG01000071">
    <property type="protein sequence ID" value="MBK1658867.1"/>
    <property type="molecule type" value="Genomic_DNA"/>
</dbReference>
<evidence type="ECO:0000256" key="5">
    <source>
        <dbReference type="ARBA" id="ARBA00023002"/>
    </source>
</evidence>
<evidence type="ECO:0000256" key="6">
    <source>
        <dbReference type="ARBA" id="ARBA00023133"/>
    </source>
</evidence>
<dbReference type="Pfam" id="PF01218">
    <property type="entry name" value="Coprogen_oxidas"/>
    <property type="match status" value="1"/>
</dbReference>
<evidence type="ECO:0000256" key="4">
    <source>
        <dbReference type="ARBA" id="ARBA00012869"/>
    </source>
</evidence>
<evidence type="ECO:0000256" key="8">
    <source>
        <dbReference type="SAM" id="MobiDB-lite"/>
    </source>
</evidence>
<dbReference type="InterPro" id="IPR018375">
    <property type="entry name" value="Coprogen_oxidase_CS"/>
</dbReference>
<evidence type="ECO:0000256" key="3">
    <source>
        <dbReference type="ARBA" id="ARBA00011738"/>
    </source>
</evidence>
<comment type="similarity">
    <text evidence="2">Belongs to the aerobic coproporphyrinogen-III oxidase family.</text>
</comment>
<dbReference type="Proteomes" id="UP000697995">
    <property type="component" value="Unassembled WGS sequence"/>
</dbReference>
<feature type="region of interest" description="Disordered" evidence="8">
    <location>
        <begin position="1"/>
        <end position="39"/>
    </location>
</feature>
<comment type="caution">
    <text evidence="9">The sequence shown here is derived from an EMBL/GenBank/DDBJ whole genome shotgun (WGS) entry which is preliminary data.</text>
</comment>
<evidence type="ECO:0000256" key="2">
    <source>
        <dbReference type="ARBA" id="ARBA00010644"/>
    </source>
</evidence>
<comment type="pathway">
    <text evidence="1">Porphyrin-containing compound metabolism; protoporphyrin-IX biosynthesis; protoporphyrinogen-IX from coproporphyrinogen-III (O2 route): step 1/1.</text>
</comment>
<sequence length="364" mass="39792">MRLAAVGSRCPGVTGPALPSRAAPPIKARSARWQSAGRGIEPVRSRRIFVSDAASLAQSTAPSTDQSPVPPAGPSPADHPFAPRARAWFETLRDEICAAFEAIEDALDGGPQAGLPPGRFQRTTWQRPEGGGGTMAILRGRVFEKVGVNVSTVHGEFSPEFRRQIPGAEADPRFFATGISLVAHLHSPRVPAAHFNTRFLVTAKPWFGGGGDITPMALDAPESIADAARFHAAFQAACDRHDVGYYPKFKKWCDEYFFLPHRGETRGLGGIFFDWLGDRTPGHGIVADFAFVQDVGRAFRDAYPAIIRDRMHEPWTAAEREHQLVRRGRYAEFNLLHDRGTLFGLKTGGNVEAILMSLPPPIWP</sequence>
<reference evidence="9 10" key="1">
    <citation type="journal article" date="2020" name="Microorganisms">
        <title>Osmotic Adaptation and Compatible Solute Biosynthesis of Phototrophic Bacteria as Revealed from Genome Analyses.</title>
        <authorList>
            <person name="Imhoff J.F."/>
            <person name="Rahn T."/>
            <person name="Kunzel S."/>
            <person name="Keller A."/>
            <person name="Neulinger S.C."/>
        </authorList>
    </citation>
    <scope>NUCLEOTIDE SEQUENCE [LARGE SCALE GENOMIC DNA]</scope>
    <source>
        <strain evidence="9 10">DSM 15382</strain>
    </source>
</reference>
<evidence type="ECO:0000313" key="10">
    <source>
        <dbReference type="Proteomes" id="UP000697995"/>
    </source>
</evidence>
<dbReference type="PANTHER" id="PTHR10755:SF0">
    <property type="entry name" value="OXYGEN-DEPENDENT COPROPORPHYRINOGEN-III OXIDASE, MITOCHONDRIAL"/>
    <property type="match status" value="1"/>
</dbReference>
<keyword evidence="10" id="KW-1185">Reference proteome</keyword>
<dbReference type="EC" id="1.3.3.3" evidence="4"/>
<comment type="subunit">
    <text evidence="3">Homodimer.</text>
</comment>
<dbReference type="PANTHER" id="PTHR10755">
    <property type="entry name" value="COPROPORPHYRINOGEN III OXIDASE, MITOCHONDRIAL"/>
    <property type="match status" value="1"/>
</dbReference>
<dbReference type="PRINTS" id="PR00073">
    <property type="entry name" value="COPRGNOXDASE"/>
</dbReference>
<dbReference type="NCBIfam" id="NF003727">
    <property type="entry name" value="PRK05330.1"/>
    <property type="match status" value="1"/>
</dbReference>
<protein>
    <recommendedName>
        <fullName evidence="4">coproporphyrinogen oxidase</fullName>
        <ecNumber evidence="4">1.3.3.3</ecNumber>
    </recommendedName>
</protein>
<keyword evidence="5" id="KW-0560">Oxidoreductase</keyword>
<evidence type="ECO:0000313" key="9">
    <source>
        <dbReference type="EMBL" id="MBK1658867.1"/>
    </source>
</evidence>
<dbReference type="SUPFAM" id="SSF102886">
    <property type="entry name" value="Coproporphyrinogen III oxidase"/>
    <property type="match status" value="1"/>
</dbReference>
<name>A0ABS1CXX0_9PROT</name>
<proteinExistence type="inferred from homology"/>
<feature type="compositionally biased region" description="Polar residues" evidence="8">
    <location>
        <begin position="56"/>
        <end position="67"/>
    </location>
</feature>
<gene>
    <name evidence="9" type="ORF">CKO45_11550</name>
</gene>
<feature type="region of interest" description="Disordered" evidence="8">
    <location>
        <begin position="54"/>
        <end position="82"/>
    </location>
</feature>
<keyword evidence="6" id="KW-0350">Heme biosynthesis</keyword>
<dbReference type="PROSITE" id="PS01021">
    <property type="entry name" value="COPROGEN_OXIDASE"/>
    <property type="match status" value="1"/>
</dbReference>
<evidence type="ECO:0000256" key="1">
    <source>
        <dbReference type="ARBA" id="ARBA00005168"/>
    </source>
</evidence>
<keyword evidence="7" id="KW-0627">Porphyrin biosynthesis</keyword>
<dbReference type="InterPro" id="IPR001260">
    <property type="entry name" value="Coprogen_oxidase_aer"/>
</dbReference>
<evidence type="ECO:0000256" key="7">
    <source>
        <dbReference type="ARBA" id="ARBA00023244"/>
    </source>
</evidence>
<accession>A0ABS1CXX0</accession>
<dbReference type="Gene3D" id="3.40.1500.10">
    <property type="entry name" value="Coproporphyrinogen III oxidase, aerobic"/>
    <property type="match status" value="1"/>
</dbReference>